<evidence type="ECO:0000256" key="7">
    <source>
        <dbReference type="SAM" id="Phobius"/>
    </source>
</evidence>
<evidence type="ECO:0000256" key="6">
    <source>
        <dbReference type="ARBA" id="ARBA00023315"/>
    </source>
</evidence>
<sequence>MIAFFADSSKPATTVRQATKHSQTLELPTSSATAVAMEKYSRWRDPGTGIQPFLTPIPPRSEASPLESVFTGIRYVVGVVRAIPIVLCGILYLLTVEIIGGILSATTPSVIHRPYCRVASAVWTRLILLFLGALRLDVKFSASTSRGKSDLKNTWKPKAGDLIVSNWVSWIELLWFTYKFDPIFVFPSEASSLGTPPTVFTLPLSRTLLYTGYTPSTPPTSTIRETFSDVQTRAKQQDRVLCLFPEGTTSNGRGVLKFEDVFGNHGERKGWTPFGIWLVCVKYPSPTPLTSSATYSIPSAFPILAHLLKILTDFPPFVRGLPTSFTLLAPNDSPLSSSPGLTEACAKGITTAGRLKRVGFGWEDKDAFFQAFYTKKPTGTFSPPDKKPTKGTRKAW</sequence>
<dbReference type="PANTHER" id="PTHR23063">
    <property type="entry name" value="PHOSPHOLIPID ACYLTRANSFERASE"/>
    <property type="match status" value="1"/>
</dbReference>
<keyword evidence="3 7" id="KW-1133">Transmembrane helix</keyword>
<feature type="transmembrane region" description="Helical" evidence="7">
    <location>
        <begin position="82"/>
        <end position="106"/>
    </location>
</feature>
<evidence type="ECO:0000256" key="3">
    <source>
        <dbReference type="ARBA" id="ARBA00022989"/>
    </source>
</evidence>
<keyword evidence="5 7" id="KW-0472">Membrane</keyword>
<keyword evidence="4" id="KW-0443">Lipid metabolism</keyword>
<keyword evidence="6" id="KW-0012">Acyltransferase</keyword>
<reference evidence="8" key="1">
    <citation type="submission" date="2014-08" db="EMBL/GenBank/DDBJ databases">
        <authorList>
            <person name="Sharma Rahul"/>
            <person name="Thines Marco"/>
        </authorList>
    </citation>
    <scope>NUCLEOTIDE SEQUENCE</scope>
</reference>
<dbReference type="GO" id="GO:0006629">
    <property type="term" value="P:lipid metabolic process"/>
    <property type="evidence" value="ECO:0007669"/>
    <property type="project" value="UniProtKB-KW"/>
</dbReference>
<dbReference type="GO" id="GO:0016746">
    <property type="term" value="F:acyltransferase activity"/>
    <property type="evidence" value="ECO:0007669"/>
    <property type="project" value="UniProtKB-KW"/>
</dbReference>
<dbReference type="PANTHER" id="PTHR23063:SF60">
    <property type="entry name" value="LYSOPHOSPHATIDIC ACID:OLEOYL-COA ACYLTRANSFERASE 1"/>
    <property type="match status" value="1"/>
</dbReference>
<evidence type="ECO:0000256" key="2">
    <source>
        <dbReference type="ARBA" id="ARBA00022692"/>
    </source>
</evidence>
<evidence type="ECO:0008006" key="9">
    <source>
        <dbReference type="Google" id="ProtNLM"/>
    </source>
</evidence>
<evidence type="ECO:0000256" key="4">
    <source>
        <dbReference type="ARBA" id="ARBA00023098"/>
    </source>
</evidence>
<proteinExistence type="predicted"/>
<name>A0A0F7SQS0_PHARH</name>
<keyword evidence="1" id="KW-0808">Transferase</keyword>
<dbReference type="EMBL" id="LN483166">
    <property type="protein sequence ID" value="CED84567.1"/>
    <property type="molecule type" value="Genomic_DNA"/>
</dbReference>
<protein>
    <recommendedName>
        <fullName evidence="9">Phospholipid/glycerol acyltransferase domain-containing protein</fullName>
    </recommendedName>
</protein>
<evidence type="ECO:0000313" key="8">
    <source>
        <dbReference type="EMBL" id="CED84567.1"/>
    </source>
</evidence>
<evidence type="ECO:0000256" key="1">
    <source>
        <dbReference type="ARBA" id="ARBA00022679"/>
    </source>
</evidence>
<accession>A0A0F7SQS0</accession>
<evidence type="ECO:0000256" key="5">
    <source>
        <dbReference type="ARBA" id="ARBA00023136"/>
    </source>
</evidence>
<keyword evidence="2 7" id="KW-0812">Transmembrane</keyword>
<dbReference type="AlphaFoldDB" id="A0A0F7SQS0"/>
<organism evidence="8">
    <name type="scientific">Phaffia rhodozyma</name>
    <name type="common">Yeast</name>
    <name type="synonym">Xanthophyllomyces dendrorhous</name>
    <dbReference type="NCBI Taxonomy" id="264483"/>
    <lineage>
        <taxon>Eukaryota</taxon>
        <taxon>Fungi</taxon>
        <taxon>Dikarya</taxon>
        <taxon>Basidiomycota</taxon>
        <taxon>Agaricomycotina</taxon>
        <taxon>Tremellomycetes</taxon>
        <taxon>Cystofilobasidiales</taxon>
        <taxon>Mrakiaceae</taxon>
        <taxon>Phaffia</taxon>
    </lineage>
</organism>